<keyword evidence="2" id="KW-1185">Reference proteome</keyword>
<protein>
    <submittedName>
        <fullName evidence="1">Uncharacterized protein</fullName>
    </submittedName>
</protein>
<evidence type="ECO:0000313" key="2">
    <source>
        <dbReference type="Proteomes" id="UP000215914"/>
    </source>
</evidence>
<reference evidence="1" key="1">
    <citation type="journal article" date="2017" name="Nature">
        <title>The sunflower genome provides insights into oil metabolism, flowering and Asterid evolution.</title>
        <authorList>
            <person name="Badouin H."/>
            <person name="Gouzy J."/>
            <person name="Grassa C.J."/>
            <person name="Murat F."/>
            <person name="Staton S.E."/>
            <person name="Cottret L."/>
            <person name="Lelandais-Briere C."/>
            <person name="Owens G.L."/>
            <person name="Carrere S."/>
            <person name="Mayjonade B."/>
            <person name="Legrand L."/>
            <person name="Gill N."/>
            <person name="Kane N.C."/>
            <person name="Bowers J.E."/>
            <person name="Hubner S."/>
            <person name="Bellec A."/>
            <person name="Berard A."/>
            <person name="Berges H."/>
            <person name="Blanchet N."/>
            <person name="Boniface M.C."/>
            <person name="Brunel D."/>
            <person name="Catrice O."/>
            <person name="Chaidir N."/>
            <person name="Claudel C."/>
            <person name="Donnadieu C."/>
            <person name="Faraut T."/>
            <person name="Fievet G."/>
            <person name="Helmstetter N."/>
            <person name="King M."/>
            <person name="Knapp S.J."/>
            <person name="Lai Z."/>
            <person name="Le Paslier M.C."/>
            <person name="Lippi Y."/>
            <person name="Lorenzon L."/>
            <person name="Mandel J.R."/>
            <person name="Marage G."/>
            <person name="Marchand G."/>
            <person name="Marquand E."/>
            <person name="Bret-Mestries E."/>
            <person name="Morien E."/>
            <person name="Nambeesan S."/>
            <person name="Nguyen T."/>
            <person name="Pegot-Espagnet P."/>
            <person name="Pouilly N."/>
            <person name="Raftis F."/>
            <person name="Sallet E."/>
            <person name="Schiex T."/>
            <person name="Thomas J."/>
            <person name="Vandecasteele C."/>
            <person name="Vares D."/>
            <person name="Vear F."/>
            <person name="Vautrin S."/>
            <person name="Crespi M."/>
            <person name="Mangin B."/>
            <person name="Burke J.M."/>
            <person name="Salse J."/>
            <person name="Munos S."/>
            <person name="Vincourt P."/>
            <person name="Rieseberg L.H."/>
            <person name="Langlade N.B."/>
        </authorList>
    </citation>
    <scope>NUCLEOTIDE SEQUENCE</scope>
    <source>
        <tissue evidence="1">Leaves</tissue>
    </source>
</reference>
<proteinExistence type="predicted"/>
<comment type="caution">
    <text evidence="1">The sequence shown here is derived from an EMBL/GenBank/DDBJ whole genome shotgun (WGS) entry which is preliminary data.</text>
</comment>
<evidence type="ECO:0000313" key="1">
    <source>
        <dbReference type="EMBL" id="KAF5772916.1"/>
    </source>
</evidence>
<dbReference type="EMBL" id="MNCJ02000328">
    <property type="protein sequence ID" value="KAF5772916.1"/>
    <property type="molecule type" value="Genomic_DNA"/>
</dbReference>
<dbReference type="Proteomes" id="UP000215914">
    <property type="component" value="Unassembled WGS sequence"/>
</dbReference>
<sequence>MLKQVLVVNGSAPLASYNLSIVYSNFEKVSVTSTIHINDSRTDFVLDKQHS</sequence>
<dbReference type="AlphaFoldDB" id="A0A9K3HB83"/>
<name>A0A9K3HB83_HELAN</name>
<accession>A0A9K3HB83</accession>
<organism evidence="1 2">
    <name type="scientific">Helianthus annuus</name>
    <name type="common">Common sunflower</name>
    <dbReference type="NCBI Taxonomy" id="4232"/>
    <lineage>
        <taxon>Eukaryota</taxon>
        <taxon>Viridiplantae</taxon>
        <taxon>Streptophyta</taxon>
        <taxon>Embryophyta</taxon>
        <taxon>Tracheophyta</taxon>
        <taxon>Spermatophyta</taxon>
        <taxon>Magnoliopsida</taxon>
        <taxon>eudicotyledons</taxon>
        <taxon>Gunneridae</taxon>
        <taxon>Pentapetalae</taxon>
        <taxon>asterids</taxon>
        <taxon>campanulids</taxon>
        <taxon>Asterales</taxon>
        <taxon>Asteraceae</taxon>
        <taxon>Asteroideae</taxon>
        <taxon>Heliantheae alliance</taxon>
        <taxon>Heliantheae</taxon>
        <taxon>Helianthus</taxon>
    </lineage>
</organism>
<reference evidence="1" key="2">
    <citation type="submission" date="2020-06" db="EMBL/GenBank/DDBJ databases">
        <title>Helianthus annuus Genome sequencing and assembly Release 2.</title>
        <authorList>
            <person name="Gouzy J."/>
            <person name="Langlade N."/>
            <person name="Munos S."/>
        </authorList>
    </citation>
    <scope>NUCLEOTIDE SEQUENCE</scope>
    <source>
        <tissue evidence="1">Leaves</tissue>
    </source>
</reference>
<dbReference type="Gramene" id="mRNA:HanXRQr2_Chr13g0582811">
    <property type="protein sequence ID" value="CDS:HanXRQr2_Chr13g0582811.1"/>
    <property type="gene ID" value="HanXRQr2_Chr13g0582811"/>
</dbReference>
<gene>
    <name evidence="1" type="ORF">HanXRQr2_Chr13g0582811</name>
</gene>